<dbReference type="InterPro" id="IPR051122">
    <property type="entry name" value="SDR_DHRS6-like"/>
</dbReference>
<dbReference type="Pfam" id="PF13561">
    <property type="entry name" value="adh_short_C2"/>
    <property type="match status" value="1"/>
</dbReference>
<evidence type="ECO:0000256" key="1">
    <source>
        <dbReference type="ARBA" id="ARBA00006484"/>
    </source>
</evidence>
<evidence type="ECO:0000256" key="2">
    <source>
        <dbReference type="ARBA" id="ARBA00023002"/>
    </source>
</evidence>
<evidence type="ECO:0000256" key="3">
    <source>
        <dbReference type="SAM" id="MobiDB-lite"/>
    </source>
</evidence>
<reference evidence="4 5" key="1">
    <citation type="journal article" date="2013" name="Genome Announc.">
        <title>Draft genome sequence of an Actinobacterium, Brachybacterium muris strain UCD-AY4.</title>
        <authorList>
            <person name="Lo J.R."/>
            <person name="Lang J.M."/>
            <person name="Darling A.E."/>
            <person name="Eisen J.A."/>
            <person name="Coil D.A."/>
        </authorList>
    </citation>
    <scope>NUCLEOTIDE SEQUENCE [LARGE SCALE GENOMIC DNA]</scope>
    <source>
        <strain evidence="4 5">UCD-AY4</strain>
    </source>
</reference>
<dbReference type="PANTHER" id="PTHR43477:SF1">
    <property type="entry name" value="DIHYDROANTICAPSIN 7-DEHYDROGENASE"/>
    <property type="match status" value="1"/>
</dbReference>
<dbReference type="EMBL" id="AORC01000006">
    <property type="protein sequence ID" value="EYT49860.1"/>
    <property type="molecule type" value="Genomic_DNA"/>
</dbReference>
<sequence length="272" mass="28043">MTRTPTDDSTLFTDPYRGLRVVVTGGGSGIGRAAAARFLELGAQVAVIDLDPAGAPEGAARVQADISDRAQVDRAVGECADALGGIDVVVNNAGVSAVGDVTTNDDAEWARVLSVNVTAIARVSAAALPHLRASEHAAIVNMSSIAATAGLQERALYAATKGAVQAMTMAMATDHLADGIRVNCVNPGTVATEFVDRMLQNFPDPVAERKALDARQPTGRMVTPQEVAETVVFLASPLNTSTAGTSLAVDGGMHGLRARPRPASTSNQESRT</sequence>
<keyword evidence="5" id="KW-1185">Reference proteome</keyword>
<comment type="caution">
    <text evidence="4">The sequence shown here is derived from an EMBL/GenBank/DDBJ whole genome shotgun (WGS) entry which is preliminary data.</text>
</comment>
<feature type="compositionally biased region" description="Polar residues" evidence="3">
    <location>
        <begin position="263"/>
        <end position="272"/>
    </location>
</feature>
<dbReference type="GO" id="GO:0016491">
    <property type="term" value="F:oxidoreductase activity"/>
    <property type="evidence" value="ECO:0007669"/>
    <property type="project" value="UniProtKB-KW"/>
</dbReference>
<dbReference type="AlphaFoldDB" id="A0A022KY55"/>
<dbReference type="FunFam" id="3.40.50.720:FF:000084">
    <property type="entry name" value="Short-chain dehydrogenase reductase"/>
    <property type="match status" value="1"/>
</dbReference>
<dbReference type="InterPro" id="IPR036291">
    <property type="entry name" value="NAD(P)-bd_dom_sf"/>
</dbReference>
<name>A0A022KY55_9MICO</name>
<dbReference type="PRINTS" id="PR00080">
    <property type="entry name" value="SDRFAMILY"/>
</dbReference>
<dbReference type="InterPro" id="IPR020904">
    <property type="entry name" value="Sc_DH/Rdtase_CS"/>
</dbReference>
<evidence type="ECO:0000313" key="4">
    <source>
        <dbReference type="EMBL" id="EYT49860.1"/>
    </source>
</evidence>
<dbReference type="SUPFAM" id="SSF51735">
    <property type="entry name" value="NAD(P)-binding Rossmann-fold domains"/>
    <property type="match status" value="1"/>
</dbReference>
<proteinExistence type="inferred from homology"/>
<feature type="region of interest" description="Disordered" evidence="3">
    <location>
        <begin position="249"/>
        <end position="272"/>
    </location>
</feature>
<evidence type="ECO:0000313" key="5">
    <source>
        <dbReference type="Proteomes" id="UP000019754"/>
    </source>
</evidence>
<dbReference type="Proteomes" id="UP000019754">
    <property type="component" value="Unassembled WGS sequence"/>
</dbReference>
<dbReference type="HOGENOM" id="CLU_010194_1_0_11"/>
<accession>A0A022KY55</accession>
<dbReference type="PANTHER" id="PTHR43477">
    <property type="entry name" value="DIHYDROANTICAPSIN 7-DEHYDROGENASE"/>
    <property type="match status" value="1"/>
</dbReference>
<dbReference type="InterPro" id="IPR002347">
    <property type="entry name" value="SDR_fam"/>
</dbReference>
<dbReference type="RefSeq" id="WP_017822853.1">
    <property type="nucleotide sequence ID" value="NZ_AORC01000006.1"/>
</dbReference>
<comment type="similarity">
    <text evidence="1">Belongs to the short-chain dehydrogenases/reductases (SDR) family.</text>
</comment>
<dbReference type="STRING" id="1249481.D641_0105745"/>
<keyword evidence="2" id="KW-0560">Oxidoreductase</keyword>
<protein>
    <submittedName>
        <fullName evidence="4">Short-chain dehydrogenase</fullName>
    </submittedName>
</protein>
<dbReference type="PRINTS" id="PR00081">
    <property type="entry name" value="GDHRDH"/>
</dbReference>
<organism evidence="4 5">
    <name type="scientific">Brachybacterium muris UCD-AY4</name>
    <dbReference type="NCBI Taxonomy" id="1249481"/>
    <lineage>
        <taxon>Bacteria</taxon>
        <taxon>Bacillati</taxon>
        <taxon>Actinomycetota</taxon>
        <taxon>Actinomycetes</taxon>
        <taxon>Micrococcales</taxon>
        <taxon>Dermabacteraceae</taxon>
        <taxon>Brachybacterium</taxon>
    </lineage>
</organism>
<dbReference type="PROSITE" id="PS00061">
    <property type="entry name" value="ADH_SHORT"/>
    <property type="match status" value="1"/>
</dbReference>
<dbReference type="OrthoDB" id="9789398at2"/>
<gene>
    <name evidence="4" type="ORF">D641_0105745</name>
</gene>
<dbReference type="CDD" id="cd05233">
    <property type="entry name" value="SDR_c"/>
    <property type="match status" value="1"/>
</dbReference>
<dbReference type="Gene3D" id="3.40.50.720">
    <property type="entry name" value="NAD(P)-binding Rossmann-like Domain"/>
    <property type="match status" value="1"/>
</dbReference>